<proteinExistence type="predicted"/>
<dbReference type="AlphaFoldDB" id="A0AAD7ATZ5"/>
<organism evidence="1 2">
    <name type="scientific">Mycena albidolilacea</name>
    <dbReference type="NCBI Taxonomy" id="1033008"/>
    <lineage>
        <taxon>Eukaryota</taxon>
        <taxon>Fungi</taxon>
        <taxon>Dikarya</taxon>
        <taxon>Basidiomycota</taxon>
        <taxon>Agaricomycotina</taxon>
        <taxon>Agaricomycetes</taxon>
        <taxon>Agaricomycetidae</taxon>
        <taxon>Agaricales</taxon>
        <taxon>Marasmiineae</taxon>
        <taxon>Mycenaceae</taxon>
        <taxon>Mycena</taxon>
    </lineage>
</organism>
<dbReference type="EMBL" id="JARIHO010000001">
    <property type="protein sequence ID" value="KAJ7367485.1"/>
    <property type="molecule type" value="Genomic_DNA"/>
</dbReference>
<evidence type="ECO:0000313" key="1">
    <source>
        <dbReference type="EMBL" id="KAJ7367485.1"/>
    </source>
</evidence>
<gene>
    <name evidence="1" type="ORF">DFH08DRAFT_795650</name>
</gene>
<reference evidence="1" key="1">
    <citation type="submission" date="2023-03" db="EMBL/GenBank/DDBJ databases">
        <title>Massive genome expansion in bonnet fungi (Mycena s.s.) driven by repeated elements and novel gene families across ecological guilds.</title>
        <authorList>
            <consortium name="Lawrence Berkeley National Laboratory"/>
            <person name="Harder C.B."/>
            <person name="Miyauchi S."/>
            <person name="Viragh M."/>
            <person name="Kuo A."/>
            <person name="Thoen E."/>
            <person name="Andreopoulos B."/>
            <person name="Lu D."/>
            <person name="Skrede I."/>
            <person name="Drula E."/>
            <person name="Henrissat B."/>
            <person name="Morin E."/>
            <person name="Kohler A."/>
            <person name="Barry K."/>
            <person name="LaButti K."/>
            <person name="Morin E."/>
            <person name="Salamov A."/>
            <person name="Lipzen A."/>
            <person name="Mereny Z."/>
            <person name="Hegedus B."/>
            <person name="Baldrian P."/>
            <person name="Stursova M."/>
            <person name="Weitz H."/>
            <person name="Taylor A."/>
            <person name="Grigoriev I.V."/>
            <person name="Nagy L.G."/>
            <person name="Martin F."/>
            <person name="Kauserud H."/>
        </authorList>
    </citation>
    <scope>NUCLEOTIDE SEQUENCE</scope>
    <source>
        <strain evidence="1">CBHHK002</strain>
    </source>
</reference>
<keyword evidence="2" id="KW-1185">Reference proteome</keyword>
<comment type="caution">
    <text evidence="1">The sequence shown here is derived from an EMBL/GenBank/DDBJ whole genome shotgun (WGS) entry which is preliminary data.</text>
</comment>
<accession>A0AAD7ATZ5</accession>
<dbReference type="Proteomes" id="UP001218218">
    <property type="component" value="Unassembled WGS sequence"/>
</dbReference>
<sequence>MAHDNTERNSPNSTLNVLSLDIGKATRSRAKSEHIGGFWIEDDEGPVAPRHEGRRLATVTCNDTTSFPLHHVPLSLEHCNIQHIYATARTLKAGWHRIYLSRDNGAAGHCSLYLNPAFPGGCAYVTSTGATKGGLHYILLLAQPAVQQAQYGVTGCKHSTASPGASSLISQ</sequence>
<name>A0AAD7ATZ5_9AGAR</name>
<protein>
    <submittedName>
        <fullName evidence="1">Uncharacterized protein</fullName>
    </submittedName>
</protein>
<evidence type="ECO:0000313" key="2">
    <source>
        <dbReference type="Proteomes" id="UP001218218"/>
    </source>
</evidence>